<protein>
    <submittedName>
        <fullName evidence="2">Uncharacterized protein</fullName>
    </submittedName>
</protein>
<name>A0A813IMF4_POLGL</name>
<sequence length="479" mass="53880">MHSQQWHPMLRHESRCRTIAVRPMREHEAMLGTSCSTNTNCATWSATSSSGTAWSDSTSWSKKDYYDWHDRDGWSERATSSDSTAGCNSKGWSNDATSRWPDSSAYLNGDRRKGHGDGNLTWRPELQGASSSKASLGSESARCEITTWAEVVKATHSADLSNDNSCRPAQHCSSQEIVLEAGPEYGMTVREREENRKGKDKTITGYVIARTDHPREPLYCFIVLVSRSDSTKYKEGTLVRPIPKTCVFRDDEMGRFWVKRTLVPEIGSIVELQFLEDDTLQYLLSGHGKHPQQNEDLLCASLELKGICNLMEDPYARRHLMALACESVTTKWPWGYGLSKFSSVTPGKHIWFVPATSNRLPSVVLLRVNRESGVKFIFRNPSSRKVSCNFCAGSKTLSDIPVTAAGYDELPHVLNTRFATREHADHLFVLGLARKETRGPEGFNRLVECPEKARSLLKDYDFEEYCQILLIGIINLSHA</sequence>
<evidence type="ECO:0000313" key="2">
    <source>
        <dbReference type="EMBL" id="CAE8652579.1"/>
    </source>
</evidence>
<feature type="compositionally biased region" description="Polar residues" evidence="1">
    <location>
        <begin position="77"/>
        <end position="101"/>
    </location>
</feature>
<accession>A0A813IMF4</accession>
<organism evidence="2 3">
    <name type="scientific">Polarella glacialis</name>
    <name type="common">Dinoflagellate</name>
    <dbReference type="NCBI Taxonomy" id="89957"/>
    <lineage>
        <taxon>Eukaryota</taxon>
        <taxon>Sar</taxon>
        <taxon>Alveolata</taxon>
        <taxon>Dinophyceae</taxon>
        <taxon>Suessiales</taxon>
        <taxon>Suessiaceae</taxon>
        <taxon>Polarella</taxon>
    </lineage>
</organism>
<proteinExistence type="predicted"/>
<dbReference type="AlphaFoldDB" id="A0A813IMF4"/>
<comment type="caution">
    <text evidence="2">The sequence shown here is derived from an EMBL/GenBank/DDBJ whole genome shotgun (WGS) entry which is preliminary data.</text>
</comment>
<dbReference type="EMBL" id="CAJNNW010010914">
    <property type="protein sequence ID" value="CAE8652579.1"/>
    <property type="molecule type" value="Genomic_DNA"/>
</dbReference>
<evidence type="ECO:0000313" key="3">
    <source>
        <dbReference type="Proteomes" id="UP000626109"/>
    </source>
</evidence>
<gene>
    <name evidence="2" type="ORF">PGLA2088_LOCUS9802</name>
</gene>
<reference evidence="2" key="1">
    <citation type="submission" date="2021-02" db="EMBL/GenBank/DDBJ databases">
        <authorList>
            <person name="Dougan E. K."/>
            <person name="Rhodes N."/>
            <person name="Thang M."/>
            <person name="Chan C."/>
        </authorList>
    </citation>
    <scope>NUCLEOTIDE SEQUENCE</scope>
</reference>
<dbReference type="Proteomes" id="UP000626109">
    <property type="component" value="Unassembled WGS sequence"/>
</dbReference>
<feature type="region of interest" description="Disordered" evidence="1">
    <location>
        <begin position="76"/>
        <end position="134"/>
    </location>
</feature>
<evidence type="ECO:0000256" key="1">
    <source>
        <dbReference type="SAM" id="MobiDB-lite"/>
    </source>
</evidence>